<reference evidence="1" key="1">
    <citation type="submission" date="2022-08" db="UniProtKB">
        <authorList>
            <consortium name="EnsemblMetazoa"/>
        </authorList>
    </citation>
    <scope>IDENTIFICATION</scope>
    <source>
        <strain evidence="1">EBRO</strain>
    </source>
</reference>
<name>A0A182IMT5_ANOAO</name>
<proteinExistence type="predicted"/>
<dbReference type="EnsemblMetazoa" id="AATE002092-RA">
    <property type="protein sequence ID" value="AATE002092-PA.1"/>
    <property type="gene ID" value="AATE002092"/>
</dbReference>
<organism evidence="1">
    <name type="scientific">Anopheles atroparvus</name>
    <name type="common">European mosquito</name>
    <dbReference type="NCBI Taxonomy" id="41427"/>
    <lineage>
        <taxon>Eukaryota</taxon>
        <taxon>Metazoa</taxon>
        <taxon>Ecdysozoa</taxon>
        <taxon>Arthropoda</taxon>
        <taxon>Hexapoda</taxon>
        <taxon>Insecta</taxon>
        <taxon>Pterygota</taxon>
        <taxon>Neoptera</taxon>
        <taxon>Endopterygota</taxon>
        <taxon>Diptera</taxon>
        <taxon>Nematocera</taxon>
        <taxon>Culicoidea</taxon>
        <taxon>Culicidae</taxon>
        <taxon>Anophelinae</taxon>
        <taxon>Anopheles</taxon>
    </lineage>
</organism>
<evidence type="ECO:0000313" key="1">
    <source>
        <dbReference type="EnsemblMetazoa" id="AATE002092-PA.1"/>
    </source>
</evidence>
<dbReference type="AlphaFoldDB" id="A0A182IMT5"/>
<accession>A0A182IMT5</accession>
<dbReference type="VEuPathDB" id="VectorBase:AATE002092"/>
<evidence type="ECO:0008006" key="2">
    <source>
        <dbReference type="Google" id="ProtNLM"/>
    </source>
</evidence>
<sequence>LFENTLFLAVVVPRRICFDSFIFHIERVYNMDPEKEEYELQHFNFTSEEIVAQNIEMVQTLLRSSFAEFTEQFVKKQQIPQASADQLRANCAKTSIEMYNDCLPAINALNALYRETFTIPENVLLPTDLLQTRGQTEDLVNELTKEVRNAKEAVLQGAVFLASLDAEVEFHQALEQCQEAEEAVVELLKDFQEEEVDSDEVSDLVKRLEIAGIIQDNFERDGAELDTFLLQK</sequence>
<protein>
    <recommendedName>
        <fullName evidence="2">Protein MIS12 homolog</fullName>
    </recommendedName>
</protein>